<dbReference type="PANTHER" id="PTHR33820">
    <property type="entry name" value="COILED-COIL DOMAIN-CONTAINING PROTEIN 17"/>
    <property type="match status" value="1"/>
</dbReference>
<dbReference type="AlphaFoldDB" id="A0A401S944"/>
<gene>
    <name evidence="3" type="ORF">chiPu_0005349</name>
</gene>
<dbReference type="STRING" id="137246.A0A401S944"/>
<feature type="region of interest" description="Disordered" evidence="2">
    <location>
        <begin position="1"/>
        <end position="26"/>
    </location>
</feature>
<keyword evidence="4" id="KW-1185">Reference proteome</keyword>
<dbReference type="OMA" id="LQLAYVQ"/>
<dbReference type="Proteomes" id="UP000287033">
    <property type="component" value="Unassembled WGS sequence"/>
</dbReference>
<evidence type="ECO:0000313" key="4">
    <source>
        <dbReference type="Proteomes" id="UP000287033"/>
    </source>
</evidence>
<sequence>MSIEENLPTYRSWQGEHEVSPRVQRDWEHQERMREIAEIHGRQLADIQARNKDLEQQRDEIRQRLEELSSKEHFTAHIEQMLLELKAQEEKNQRALDALREQIELLQMESVIKQDSVNVVDHSPAQKKEDKMPLNFVTFASGDSLSTEIGALKMVYLQCGGNDPAILAQMHGLQAEAQLLEKSTRPPKEKKKKHESPHRSLDAELLAVELENQRLEEEILKLKLQRERRTPDDELEKEMQEMHREHTKKINDLQEEIEMLKSEANKLRTRKGLRSQHLHPPPPPPPPPIPPTHSTLNQHTQGSHMSHARPQTPMIAKHLLDPPDVLGPAPYDPAAGFVVFYDFLLGLGPTYRLIRLVTGLYNNGHEMGKPSALPAVYCEVGVGPHYLSEGLKGNFGILSAKQPVPRVRPSPGVSLVIELQAAGGFDPYGQEIQRLVSRGWAKIDIFDDHNQVISGRWKVPIRCLPVRPSLTTGQLNGIPQVGSAEVYLRVLNARDADVHSMATVDPHKSSIYQYPPLISSRSAPLAESLPPPQHLSYHHPVVQYLSHPPHVDLPPPEGFNDHHKVNQRWESYGDATVRLNLFTGSRPKVLIAPDSPVNTDTIKEWPDVAYIYQVRPSPPSAPFNAGDGFDLYIDGARFLPDAVTISRVTGRIFDRNYNQIGPDIATKIDLNSNIFRPFYNYHVEIRNPQISPSATLLLKVYSIDRFSLRLVLIGWAALNIFVESGYETSPKVDSAVVQISLNEGPHQLRLYYDGPDPDKPLSVNAVTLRGRYIPCATLLVRLVKAQVDKRLQALERNNVPKTEWIELGLFQPMPNYDDKVYFSDKARPTVGENELYHAMVNRSVVLVREIVKLIASSKEEELGTDDEVENWIHKTLSRLTDVKPLSFNLTYITRYLSTFGIKLSVDGAKNIPWTNFTLVHCSCSPPGAYYFGSAWIRYDPPVFIENIDFNSLQKCPKWLDSFKSFPRRVYHEYLTVIFHLCEVAVSSLEEGTLTFDLKDQAWSALQVFSKGYCNTAVYQLPLYQGAPTQGVLAALAKEDAQSVLGDLVHRDTILRVRGASVLVRVADGRRAEELQTYSEADINQSYLPSELIELYKAEPSNTSLKEMIPAGKSREDFKKQLSLRFRELALHC</sequence>
<feature type="region of interest" description="Disordered" evidence="2">
    <location>
        <begin position="269"/>
        <end position="309"/>
    </location>
</feature>
<dbReference type="OrthoDB" id="289416at2759"/>
<comment type="caution">
    <text evidence="3">The sequence shown here is derived from an EMBL/GenBank/DDBJ whole genome shotgun (WGS) entry which is preliminary data.</text>
</comment>
<name>A0A401S944_CHIPU</name>
<accession>A0A401S944</accession>
<proteinExistence type="predicted"/>
<evidence type="ECO:0008006" key="5">
    <source>
        <dbReference type="Google" id="ProtNLM"/>
    </source>
</evidence>
<dbReference type="EMBL" id="BEZZ01000144">
    <property type="protein sequence ID" value="GCC26929.1"/>
    <property type="molecule type" value="Genomic_DNA"/>
</dbReference>
<keyword evidence="1" id="KW-0175">Coiled coil</keyword>
<dbReference type="InterPro" id="IPR038800">
    <property type="entry name" value="CCDC17"/>
</dbReference>
<feature type="compositionally biased region" description="Basic and acidic residues" evidence="2">
    <location>
        <begin position="14"/>
        <end position="26"/>
    </location>
</feature>
<reference evidence="3 4" key="1">
    <citation type="journal article" date="2018" name="Nat. Ecol. Evol.">
        <title>Shark genomes provide insights into elasmobranch evolution and the origin of vertebrates.</title>
        <authorList>
            <person name="Hara Y"/>
            <person name="Yamaguchi K"/>
            <person name="Onimaru K"/>
            <person name="Kadota M"/>
            <person name="Koyanagi M"/>
            <person name="Keeley SD"/>
            <person name="Tatsumi K"/>
            <person name="Tanaka K"/>
            <person name="Motone F"/>
            <person name="Kageyama Y"/>
            <person name="Nozu R"/>
            <person name="Adachi N"/>
            <person name="Nishimura O"/>
            <person name="Nakagawa R"/>
            <person name="Tanegashima C"/>
            <person name="Kiyatake I"/>
            <person name="Matsumoto R"/>
            <person name="Murakumo K"/>
            <person name="Nishida K"/>
            <person name="Terakita A"/>
            <person name="Kuratani S"/>
            <person name="Sato K"/>
            <person name="Hyodo S Kuraku.S."/>
        </authorList>
    </citation>
    <scope>NUCLEOTIDE SEQUENCE [LARGE SCALE GENOMIC DNA]</scope>
</reference>
<evidence type="ECO:0000256" key="2">
    <source>
        <dbReference type="SAM" id="MobiDB-lite"/>
    </source>
</evidence>
<feature type="compositionally biased region" description="Polar residues" evidence="2">
    <location>
        <begin position="292"/>
        <end position="304"/>
    </location>
</feature>
<evidence type="ECO:0000313" key="3">
    <source>
        <dbReference type="EMBL" id="GCC26929.1"/>
    </source>
</evidence>
<protein>
    <recommendedName>
        <fullName evidence="5">Coiled-coil domain-containing protein 17</fullName>
    </recommendedName>
</protein>
<organism evidence="3 4">
    <name type="scientific">Chiloscyllium punctatum</name>
    <name type="common">Brownbanded bambooshark</name>
    <name type="synonym">Hemiscyllium punctatum</name>
    <dbReference type="NCBI Taxonomy" id="137246"/>
    <lineage>
        <taxon>Eukaryota</taxon>
        <taxon>Metazoa</taxon>
        <taxon>Chordata</taxon>
        <taxon>Craniata</taxon>
        <taxon>Vertebrata</taxon>
        <taxon>Chondrichthyes</taxon>
        <taxon>Elasmobranchii</taxon>
        <taxon>Galeomorphii</taxon>
        <taxon>Galeoidea</taxon>
        <taxon>Orectolobiformes</taxon>
        <taxon>Hemiscylliidae</taxon>
        <taxon>Chiloscyllium</taxon>
    </lineage>
</organism>
<feature type="coiled-coil region" evidence="1">
    <location>
        <begin position="37"/>
        <end position="109"/>
    </location>
</feature>
<feature type="compositionally biased region" description="Pro residues" evidence="2">
    <location>
        <begin position="279"/>
        <end position="291"/>
    </location>
</feature>
<evidence type="ECO:0000256" key="1">
    <source>
        <dbReference type="SAM" id="Coils"/>
    </source>
</evidence>
<dbReference type="PANTHER" id="PTHR33820:SF4">
    <property type="entry name" value="COILED-COIL DOMAIN-CONTAINING PROTEIN 17"/>
    <property type="match status" value="1"/>
</dbReference>